<dbReference type="PANTHER" id="PTHR11552">
    <property type="entry name" value="GLUCOSE-METHANOL-CHOLINE GMC OXIDOREDUCTASE"/>
    <property type="match status" value="1"/>
</dbReference>
<proteinExistence type="inferred from homology"/>
<dbReference type="SUPFAM" id="SSF54373">
    <property type="entry name" value="FAD-linked reductases, C-terminal domain"/>
    <property type="match status" value="1"/>
</dbReference>
<evidence type="ECO:0000313" key="5">
    <source>
        <dbReference type="Proteomes" id="UP000037460"/>
    </source>
</evidence>
<name>A0A0M0J6R1_9EUKA</name>
<dbReference type="Gene3D" id="3.50.50.60">
    <property type="entry name" value="FAD/NAD(P)-binding domain"/>
    <property type="match status" value="1"/>
</dbReference>
<dbReference type="Gene3D" id="3.30.560.10">
    <property type="entry name" value="Glucose Oxidase, domain 3"/>
    <property type="match status" value="1"/>
</dbReference>
<sequence length="312" mass="32766">MVSNRLHNQDHPAVTVGFNSAIRDGLSEIKPLGWLGLDIISPLALYKWAVRGGGVLCTTFCDHGAFVRSDGVGKSADGRGGPAKDAALPDLQLRFVPGIGPSPDGVKAYELLGKGVQHGHSGFTLQVIACRPRSTGTVRITCADPSVAPEIKCNYLASPEDSQTLARGIELARKLATSGALGEVSLDEVYPGAHVQSDAAVDAYIRETLHSANGLSGGCCLGHVVDEQLRVRGIRGLRVVDASVMPRIPGAQLALPTNMIAERAARFIGAAHSLAGIFGLLIRLACAVAALGFRILRSGNICHKILEVESDE</sequence>
<dbReference type="AlphaFoldDB" id="A0A0M0J6R1"/>
<reference evidence="5" key="1">
    <citation type="journal article" date="2015" name="PLoS Genet.">
        <title>Genome Sequence and Transcriptome Analyses of Chrysochromulina tobin: Metabolic Tools for Enhanced Algal Fitness in the Prominent Order Prymnesiales (Haptophyceae).</title>
        <authorList>
            <person name="Hovde B.T."/>
            <person name="Deodato C.R."/>
            <person name="Hunsperger H.M."/>
            <person name="Ryken S.A."/>
            <person name="Yost W."/>
            <person name="Jha R.K."/>
            <person name="Patterson J."/>
            <person name="Monnat R.J. Jr."/>
            <person name="Barlow S.B."/>
            <person name="Starkenburg S.R."/>
            <person name="Cattolico R.A."/>
        </authorList>
    </citation>
    <scope>NUCLEOTIDE SEQUENCE</scope>
    <source>
        <strain evidence="5">CCMP291</strain>
    </source>
</reference>
<keyword evidence="2" id="KW-0472">Membrane</keyword>
<dbReference type="GO" id="GO:0008812">
    <property type="term" value="F:choline dehydrogenase activity"/>
    <property type="evidence" value="ECO:0007669"/>
    <property type="project" value="TreeGrafter"/>
</dbReference>
<gene>
    <name evidence="4" type="ORF">Ctob_002667</name>
</gene>
<dbReference type="SUPFAM" id="SSF51905">
    <property type="entry name" value="FAD/NAD(P)-binding domain"/>
    <property type="match status" value="1"/>
</dbReference>
<organism evidence="4 5">
    <name type="scientific">Chrysochromulina tobinii</name>
    <dbReference type="NCBI Taxonomy" id="1460289"/>
    <lineage>
        <taxon>Eukaryota</taxon>
        <taxon>Haptista</taxon>
        <taxon>Haptophyta</taxon>
        <taxon>Prymnesiophyceae</taxon>
        <taxon>Prymnesiales</taxon>
        <taxon>Chrysochromulinaceae</taxon>
        <taxon>Chrysochromulina</taxon>
    </lineage>
</organism>
<comment type="similarity">
    <text evidence="1">Belongs to the GMC oxidoreductase family.</text>
</comment>
<protein>
    <submittedName>
        <fullName evidence="4">Choline dehydrogenase</fullName>
    </submittedName>
</protein>
<feature type="domain" description="Glucose-methanol-choline oxidoreductase C-terminal" evidence="3">
    <location>
        <begin position="132"/>
        <end position="261"/>
    </location>
</feature>
<dbReference type="GO" id="GO:0016020">
    <property type="term" value="C:membrane"/>
    <property type="evidence" value="ECO:0007669"/>
    <property type="project" value="TreeGrafter"/>
</dbReference>
<keyword evidence="2" id="KW-1133">Transmembrane helix</keyword>
<evidence type="ECO:0000313" key="4">
    <source>
        <dbReference type="EMBL" id="KOO21913.1"/>
    </source>
</evidence>
<evidence type="ECO:0000256" key="2">
    <source>
        <dbReference type="SAM" id="Phobius"/>
    </source>
</evidence>
<dbReference type="PANTHER" id="PTHR11552:SF147">
    <property type="entry name" value="CHOLINE DEHYDROGENASE, MITOCHONDRIAL"/>
    <property type="match status" value="1"/>
</dbReference>
<dbReference type="InterPro" id="IPR036188">
    <property type="entry name" value="FAD/NAD-bd_sf"/>
</dbReference>
<dbReference type="GO" id="GO:0019285">
    <property type="term" value="P:glycine betaine biosynthetic process from choline"/>
    <property type="evidence" value="ECO:0007669"/>
    <property type="project" value="TreeGrafter"/>
</dbReference>
<dbReference type="Pfam" id="PF05199">
    <property type="entry name" value="GMC_oxred_C"/>
    <property type="match status" value="1"/>
</dbReference>
<dbReference type="InterPro" id="IPR007867">
    <property type="entry name" value="GMC_OxRtase_C"/>
</dbReference>
<dbReference type="InterPro" id="IPR012132">
    <property type="entry name" value="GMC_OxRdtase"/>
</dbReference>
<keyword evidence="5" id="KW-1185">Reference proteome</keyword>
<comment type="caution">
    <text evidence="4">The sequence shown here is derived from an EMBL/GenBank/DDBJ whole genome shotgun (WGS) entry which is preliminary data.</text>
</comment>
<dbReference type="Proteomes" id="UP000037460">
    <property type="component" value="Unassembled WGS sequence"/>
</dbReference>
<evidence type="ECO:0000256" key="1">
    <source>
        <dbReference type="ARBA" id="ARBA00010790"/>
    </source>
</evidence>
<evidence type="ECO:0000259" key="3">
    <source>
        <dbReference type="Pfam" id="PF05199"/>
    </source>
</evidence>
<feature type="transmembrane region" description="Helical" evidence="2">
    <location>
        <begin position="274"/>
        <end position="296"/>
    </location>
</feature>
<keyword evidence="2" id="KW-0812">Transmembrane</keyword>
<dbReference type="GO" id="GO:0050660">
    <property type="term" value="F:flavin adenine dinucleotide binding"/>
    <property type="evidence" value="ECO:0007669"/>
    <property type="project" value="InterPro"/>
</dbReference>
<dbReference type="OrthoDB" id="269227at2759"/>
<dbReference type="EMBL" id="JWZX01003324">
    <property type="protein sequence ID" value="KOO21913.1"/>
    <property type="molecule type" value="Genomic_DNA"/>
</dbReference>
<accession>A0A0M0J6R1</accession>